<dbReference type="AlphaFoldDB" id="A0A8C2D7U1"/>
<keyword evidence="2 5" id="KW-0812">Transmembrane</keyword>
<evidence type="ECO:0000313" key="8">
    <source>
        <dbReference type="Proteomes" id="UP000694701"/>
    </source>
</evidence>
<dbReference type="PANTHER" id="PTHR11860">
    <property type="entry name" value="POLYMERIC-IMMUNOGLOBULIN RECEPTOR"/>
    <property type="match status" value="1"/>
</dbReference>
<dbReference type="InterPro" id="IPR007110">
    <property type="entry name" value="Ig-like_dom"/>
</dbReference>
<evidence type="ECO:0000259" key="6">
    <source>
        <dbReference type="PROSITE" id="PS50835"/>
    </source>
</evidence>
<feature type="domain" description="Ig-like" evidence="6">
    <location>
        <begin position="7"/>
        <end position="108"/>
    </location>
</feature>
<dbReference type="InterPro" id="IPR013783">
    <property type="entry name" value="Ig-like_fold"/>
</dbReference>
<dbReference type="InterPro" id="IPR050671">
    <property type="entry name" value="CD300_family_receptors"/>
</dbReference>
<dbReference type="InterPro" id="IPR013106">
    <property type="entry name" value="Ig_V-set"/>
</dbReference>
<evidence type="ECO:0000313" key="7">
    <source>
        <dbReference type="Ensembl" id="ENSCCRP00020022770.1"/>
    </source>
</evidence>
<comment type="subcellular location">
    <subcellularLocation>
        <location evidence="1">Membrane</location>
    </subcellularLocation>
</comment>
<feature type="domain" description="Ig-like" evidence="6">
    <location>
        <begin position="139"/>
        <end position="231"/>
    </location>
</feature>
<name>A0A8C2D7U1_CYPCA</name>
<dbReference type="PANTHER" id="PTHR11860:SF118">
    <property type="entry name" value="CMRF35-LIKE MOLECULE 3-RELATED"/>
    <property type="match status" value="1"/>
</dbReference>
<proteinExistence type="predicted"/>
<dbReference type="PROSITE" id="PS50835">
    <property type="entry name" value="IG_LIKE"/>
    <property type="match status" value="2"/>
</dbReference>
<dbReference type="GO" id="GO:0004888">
    <property type="term" value="F:transmembrane signaling receptor activity"/>
    <property type="evidence" value="ECO:0007669"/>
    <property type="project" value="TreeGrafter"/>
</dbReference>
<evidence type="ECO:0000256" key="3">
    <source>
        <dbReference type="ARBA" id="ARBA00023136"/>
    </source>
</evidence>
<accession>A0A8C2D7U1</accession>
<sequence>MLSIIQPRLKILINPEQMNLCLSDQVLCFRVTGCTGGSVMFKCPYKTNDQHKGKYFCRDRDCRTGISTETQHRWVHDGRFSLYDDENSRFFTVFIRNLSREDDSDYTCGNNQTWSHVVTLVVNRTSSSCGTSVLQTAYKGQTITFHCEYDHTFQTHTKVLYRVNGAPVHVLNSSQSSQSSEKKFILSDSHKDHFNVTIRDISAADDGVYLCGVERDGSDKAPSDTSKTHITFIKEIHLNVSGFPVTAVVSVGLVLLAVCLVLMLLKVKFRRKHDVISPDRRETGDHETAQEEIQVSDPESTPLYSTVQLPTISSDELLYAAVSFQKHEESLSDVTVRFSEEGIYSDYASVNHSITPN</sequence>
<organism evidence="7 8">
    <name type="scientific">Cyprinus carpio</name>
    <name type="common">Common carp</name>
    <dbReference type="NCBI Taxonomy" id="7962"/>
    <lineage>
        <taxon>Eukaryota</taxon>
        <taxon>Metazoa</taxon>
        <taxon>Chordata</taxon>
        <taxon>Craniata</taxon>
        <taxon>Vertebrata</taxon>
        <taxon>Euteleostomi</taxon>
        <taxon>Actinopterygii</taxon>
        <taxon>Neopterygii</taxon>
        <taxon>Teleostei</taxon>
        <taxon>Ostariophysi</taxon>
        <taxon>Cypriniformes</taxon>
        <taxon>Cyprinidae</taxon>
        <taxon>Cyprininae</taxon>
        <taxon>Cyprinus</taxon>
    </lineage>
</organism>
<keyword evidence="3 5" id="KW-0472">Membrane</keyword>
<dbReference type="GO" id="GO:0005886">
    <property type="term" value="C:plasma membrane"/>
    <property type="evidence" value="ECO:0007669"/>
    <property type="project" value="TreeGrafter"/>
</dbReference>
<feature type="region of interest" description="Disordered" evidence="4">
    <location>
        <begin position="279"/>
        <end position="302"/>
    </location>
</feature>
<protein>
    <recommendedName>
        <fullName evidence="6">Ig-like domain-containing protein</fullName>
    </recommendedName>
</protein>
<dbReference type="Proteomes" id="UP000694701">
    <property type="component" value="Unplaced"/>
</dbReference>
<feature type="compositionally biased region" description="Polar residues" evidence="4">
    <location>
        <begin position="291"/>
        <end position="302"/>
    </location>
</feature>
<keyword evidence="5" id="KW-1133">Transmembrane helix</keyword>
<evidence type="ECO:0000256" key="5">
    <source>
        <dbReference type="SAM" id="Phobius"/>
    </source>
</evidence>
<evidence type="ECO:0000256" key="1">
    <source>
        <dbReference type="ARBA" id="ARBA00004370"/>
    </source>
</evidence>
<feature type="transmembrane region" description="Helical" evidence="5">
    <location>
        <begin position="243"/>
        <end position="265"/>
    </location>
</feature>
<feature type="compositionally biased region" description="Basic and acidic residues" evidence="4">
    <location>
        <begin position="279"/>
        <end position="289"/>
    </location>
</feature>
<dbReference type="CDD" id="cd05716">
    <property type="entry name" value="IgV_pIgR_like"/>
    <property type="match status" value="1"/>
</dbReference>
<dbReference type="Ensembl" id="ENSCCRT00020024996.1">
    <property type="protein sequence ID" value="ENSCCRP00020022770.1"/>
    <property type="gene ID" value="ENSCCRG00020010622.1"/>
</dbReference>
<dbReference type="InterPro" id="IPR003599">
    <property type="entry name" value="Ig_sub"/>
</dbReference>
<dbReference type="SMART" id="SM00409">
    <property type="entry name" value="IG"/>
    <property type="match status" value="2"/>
</dbReference>
<dbReference type="Gene3D" id="2.60.40.10">
    <property type="entry name" value="Immunoglobulins"/>
    <property type="match status" value="2"/>
</dbReference>
<reference evidence="7" key="1">
    <citation type="submission" date="2025-08" db="UniProtKB">
        <authorList>
            <consortium name="Ensembl"/>
        </authorList>
    </citation>
    <scope>IDENTIFICATION</scope>
</reference>
<evidence type="ECO:0000256" key="4">
    <source>
        <dbReference type="SAM" id="MobiDB-lite"/>
    </source>
</evidence>
<evidence type="ECO:0000256" key="2">
    <source>
        <dbReference type="ARBA" id="ARBA00022692"/>
    </source>
</evidence>
<dbReference type="Pfam" id="PF07686">
    <property type="entry name" value="V-set"/>
    <property type="match status" value="2"/>
</dbReference>
<dbReference type="InterPro" id="IPR036179">
    <property type="entry name" value="Ig-like_dom_sf"/>
</dbReference>
<dbReference type="SUPFAM" id="SSF48726">
    <property type="entry name" value="Immunoglobulin"/>
    <property type="match status" value="2"/>
</dbReference>